<keyword evidence="6" id="KW-0407">Ion channel</keyword>
<gene>
    <name evidence="8" type="ORF">Ocin01_16372</name>
</gene>
<keyword evidence="9" id="KW-1185">Reference proteome</keyword>
<evidence type="ECO:0000256" key="5">
    <source>
        <dbReference type="ARBA" id="ARBA00023180"/>
    </source>
</evidence>
<sequence>MRCRKDYSVIFICLSTLHSSPIYAIVKFKREKKLVEFLTTTMEENENNVALQRVTIKDKRVVVDSSKYTKQISLAVQSGSLSELENYLYDNAPDNILNSVNEKGRSPLHDACDCEKKKVASELVTLLLNWYLRRNPKLTIASWIRRIIRVIQLSITLSNEETGKQFMNYLNVEQINNAGEEAITPIYELFPDTIITLLDGPNSIEFVEDEDEPSERDLKIKFLTFKKFLYPLCVITGIGNDSREVYETYMLSNVFRLDKESRIEITMSPIVELFLDLKWEKMQYLIYISMAFHIFWSVFSSIYIMNVFMSTYENNTEEKFNESQKESNVVNPHFNSANIGCSSSLLVLTTILALKEIFECRSTPKMGSYWRQSENKGQWALILFIYLLVIFCTILPVWLDYITSIAAVFTAWLLVLGQLNKHPSLGLYMEMLMKVSKSFMKMLLPSEEKFHLWHLGDRKNCGNVDRRN</sequence>
<evidence type="ECO:0000256" key="3">
    <source>
        <dbReference type="ARBA" id="ARBA00023043"/>
    </source>
</evidence>
<accession>A0A1D2MBP6</accession>
<reference evidence="8 9" key="1">
    <citation type="journal article" date="2016" name="Genome Biol. Evol.">
        <title>Gene Family Evolution Reflects Adaptation to Soil Environmental Stressors in the Genome of the Collembolan Orchesella cincta.</title>
        <authorList>
            <person name="Faddeeva-Vakhrusheva A."/>
            <person name="Derks M.F."/>
            <person name="Anvar S.Y."/>
            <person name="Agamennone V."/>
            <person name="Suring W."/>
            <person name="Smit S."/>
            <person name="van Straalen N.M."/>
            <person name="Roelofs D."/>
        </authorList>
    </citation>
    <scope>NUCLEOTIDE SEQUENCE [LARGE SCALE GENOMIC DNA]</scope>
    <source>
        <tissue evidence="8">Mixed pool</tissue>
    </source>
</reference>
<evidence type="ECO:0000256" key="1">
    <source>
        <dbReference type="ARBA" id="ARBA00022448"/>
    </source>
</evidence>
<dbReference type="OrthoDB" id="7464126at2759"/>
<dbReference type="STRING" id="48709.A0A1D2MBP6"/>
<dbReference type="AlphaFoldDB" id="A0A1D2MBP6"/>
<keyword evidence="4" id="KW-0406">Ion transport</keyword>
<evidence type="ECO:0000256" key="4">
    <source>
        <dbReference type="ARBA" id="ARBA00023065"/>
    </source>
</evidence>
<proteinExistence type="predicted"/>
<evidence type="ECO:0000313" key="9">
    <source>
        <dbReference type="Proteomes" id="UP000094527"/>
    </source>
</evidence>
<keyword evidence="7" id="KW-0472">Membrane</keyword>
<keyword evidence="2" id="KW-0677">Repeat</keyword>
<evidence type="ECO:0000313" key="8">
    <source>
        <dbReference type="EMBL" id="ODM90314.1"/>
    </source>
</evidence>
<comment type="caution">
    <text evidence="8">The sequence shown here is derived from an EMBL/GenBank/DDBJ whole genome shotgun (WGS) entry which is preliminary data.</text>
</comment>
<feature type="transmembrane region" description="Helical" evidence="7">
    <location>
        <begin position="379"/>
        <end position="399"/>
    </location>
</feature>
<evidence type="ECO:0000256" key="7">
    <source>
        <dbReference type="SAM" id="Phobius"/>
    </source>
</evidence>
<dbReference type="GO" id="GO:0022857">
    <property type="term" value="F:transmembrane transporter activity"/>
    <property type="evidence" value="ECO:0007669"/>
    <property type="project" value="TreeGrafter"/>
</dbReference>
<feature type="transmembrane region" description="Helical" evidence="7">
    <location>
        <begin position="6"/>
        <end position="26"/>
    </location>
</feature>
<keyword evidence="3" id="KW-0040">ANK repeat</keyword>
<keyword evidence="8" id="KW-0675">Receptor</keyword>
<name>A0A1D2MBP6_ORCCI</name>
<keyword evidence="7" id="KW-0812">Transmembrane</keyword>
<dbReference type="EMBL" id="LJIJ01002043">
    <property type="protein sequence ID" value="ODM90314.1"/>
    <property type="molecule type" value="Genomic_DNA"/>
</dbReference>
<dbReference type="GO" id="GO:1902495">
    <property type="term" value="C:transmembrane transporter complex"/>
    <property type="evidence" value="ECO:0007669"/>
    <property type="project" value="TreeGrafter"/>
</dbReference>
<dbReference type="GO" id="GO:0034220">
    <property type="term" value="P:monoatomic ion transmembrane transport"/>
    <property type="evidence" value="ECO:0007669"/>
    <property type="project" value="UniProtKB-KW"/>
</dbReference>
<evidence type="ECO:0000256" key="6">
    <source>
        <dbReference type="ARBA" id="ARBA00023303"/>
    </source>
</evidence>
<dbReference type="PANTHER" id="PTHR47143">
    <property type="entry name" value="TRANSIENT RECEPTOR POTENTIAL CATION CHANNEL PROTEIN PAINLESS"/>
    <property type="match status" value="1"/>
</dbReference>
<protein>
    <submittedName>
        <fullName evidence="8">Transient receptor potential channel pyrexia</fullName>
    </submittedName>
</protein>
<keyword evidence="5" id="KW-0325">Glycoprotein</keyword>
<dbReference type="InterPro" id="IPR052076">
    <property type="entry name" value="TRP_cation_channel"/>
</dbReference>
<evidence type="ECO:0000256" key="2">
    <source>
        <dbReference type="ARBA" id="ARBA00022737"/>
    </source>
</evidence>
<organism evidence="8 9">
    <name type="scientific">Orchesella cincta</name>
    <name type="common">Springtail</name>
    <name type="synonym">Podura cincta</name>
    <dbReference type="NCBI Taxonomy" id="48709"/>
    <lineage>
        <taxon>Eukaryota</taxon>
        <taxon>Metazoa</taxon>
        <taxon>Ecdysozoa</taxon>
        <taxon>Arthropoda</taxon>
        <taxon>Hexapoda</taxon>
        <taxon>Collembola</taxon>
        <taxon>Entomobryomorpha</taxon>
        <taxon>Entomobryoidea</taxon>
        <taxon>Orchesellidae</taxon>
        <taxon>Orchesellinae</taxon>
        <taxon>Orchesella</taxon>
    </lineage>
</organism>
<dbReference type="PANTHER" id="PTHR47143:SF1">
    <property type="entry name" value="ION_TRANS DOMAIN-CONTAINING PROTEIN"/>
    <property type="match status" value="1"/>
</dbReference>
<feature type="transmembrane region" description="Helical" evidence="7">
    <location>
        <begin position="284"/>
        <end position="305"/>
    </location>
</feature>
<keyword evidence="7" id="KW-1133">Transmembrane helix</keyword>
<keyword evidence="1" id="KW-0813">Transport</keyword>
<dbReference type="Proteomes" id="UP000094527">
    <property type="component" value="Unassembled WGS sequence"/>
</dbReference>
<feature type="transmembrane region" description="Helical" evidence="7">
    <location>
        <begin position="405"/>
        <end position="428"/>
    </location>
</feature>